<sequence>MAMSLILAGLGAAAAMGPADTPGPSNGACEQRLHQAALAQGVAVRPGERVVSDREGRLRRDLTPGEVRLYYLVDRRIDGCPVPVASSAPLPEANRAVGRNLATGR</sequence>
<comment type="caution">
    <text evidence="1">The sequence shown here is derived from an EMBL/GenBank/DDBJ whole genome shotgun (WGS) entry which is preliminary data.</text>
</comment>
<proteinExistence type="predicted"/>
<evidence type="ECO:0000313" key="1">
    <source>
        <dbReference type="EMBL" id="MBB4083718.1"/>
    </source>
</evidence>
<reference evidence="1 2" key="1">
    <citation type="submission" date="2020-08" db="EMBL/GenBank/DDBJ databases">
        <title>Genomic Encyclopedia of Type Strains, Phase IV (KMG-IV): sequencing the most valuable type-strain genomes for metagenomic binning, comparative biology and taxonomic classification.</title>
        <authorList>
            <person name="Goeker M."/>
        </authorList>
    </citation>
    <scope>NUCLEOTIDE SEQUENCE [LARGE SCALE GENOMIC DNA]</scope>
    <source>
        <strain evidence="1 2">DSM 23960</strain>
    </source>
</reference>
<dbReference type="Proteomes" id="UP000529946">
    <property type="component" value="Unassembled WGS sequence"/>
</dbReference>
<accession>A0A7W6NQB7</accession>
<name>A0A7W6NQB7_9CAUL</name>
<dbReference type="EMBL" id="JACIDM010000002">
    <property type="protein sequence ID" value="MBB4083718.1"/>
    <property type="molecule type" value="Genomic_DNA"/>
</dbReference>
<dbReference type="AlphaFoldDB" id="A0A7W6NQB7"/>
<protein>
    <submittedName>
        <fullName evidence="1">Uncharacterized protein</fullName>
    </submittedName>
</protein>
<gene>
    <name evidence="1" type="ORF">GGR12_002584</name>
</gene>
<organism evidence="1 2">
    <name type="scientific">Brevundimonas lenta</name>
    <dbReference type="NCBI Taxonomy" id="424796"/>
    <lineage>
        <taxon>Bacteria</taxon>
        <taxon>Pseudomonadati</taxon>
        <taxon>Pseudomonadota</taxon>
        <taxon>Alphaproteobacteria</taxon>
        <taxon>Caulobacterales</taxon>
        <taxon>Caulobacteraceae</taxon>
        <taxon>Brevundimonas</taxon>
    </lineage>
</organism>
<keyword evidence="2" id="KW-1185">Reference proteome</keyword>
<dbReference type="RefSeq" id="WP_183204787.1">
    <property type="nucleotide sequence ID" value="NZ_BAAAER010000007.1"/>
</dbReference>
<evidence type="ECO:0000313" key="2">
    <source>
        <dbReference type="Proteomes" id="UP000529946"/>
    </source>
</evidence>